<evidence type="ECO:0000313" key="1">
    <source>
        <dbReference type="EMBL" id="GAG17956.1"/>
    </source>
</evidence>
<organism evidence="1">
    <name type="scientific">marine sediment metagenome</name>
    <dbReference type="NCBI Taxonomy" id="412755"/>
    <lineage>
        <taxon>unclassified sequences</taxon>
        <taxon>metagenomes</taxon>
        <taxon>ecological metagenomes</taxon>
    </lineage>
</organism>
<feature type="non-terminal residue" evidence="1">
    <location>
        <position position="1"/>
    </location>
</feature>
<accession>X0WZ08</accession>
<protein>
    <submittedName>
        <fullName evidence="1">Uncharacterized protein</fullName>
    </submittedName>
</protein>
<dbReference type="AlphaFoldDB" id="X0WZ08"/>
<gene>
    <name evidence="1" type="ORF">S01H1_46984</name>
</gene>
<dbReference type="EMBL" id="BARS01030104">
    <property type="protein sequence ID" value="GAG17956.1"/>
    <property type="molecule type" value="Genomic_DNA"/>
</dbReference>
<comment type="caution">
    <text evidence="1">The sequence shown here is derived from an EMBL/GenBank/DDBJ whole genome shotgun (WGS) entry which is preliminary data.</text>
</comment>
<reference evidence="1" key="1">
    <citation type="journal article" date="2014" name="Front. Microbiol.">
        <title>High frequency of phylogenetically diverse reductive dehalogenase-homologous genes in deep subseafloor sedimentary metagenomes.</title>
        <authorList>
            <person name="Kawai M."/>
            <person name="Futagami T."/>
            <person name="Toyoda A."/>
            <person name="Takaki Y."/>
            <person name="Nishi S."/>
            <person name="Hori S."/>
            <person name="Arai W."/>
            <person name="Tsubouchi T."/>
            <person name="Morono Y."/>
            <person name="Uchiyama I."/>
            <person name="Ito T."/>
            <person name="Fujiyama A."/>
            <person name="Inagaki F."/>
            <person name="Takami H."/>
        </authorList>
    </citation>
    <scope>NUCLEOTIDE SEQUENCE</scope>
    <source>
        <strain evidence="1">Expedition CK06-06</strain>
    </source>
</reference>
<name>X0WZ08_9ZZZZ</name>
<sequence>QEFIEALYLFPTENSNYIVEDILISEVWVQDMNKLI</sequence>
<proteinExistence type="predicted"/>